<comment type="function">
    <text evidence="10">Part of the ABC transporter complex WtpABC involved in molybdate/tungstate import. Probably responsible for the translocation of the substrate across the membrane.</text>
</comment>
<dbReference type="CDD" id="cd06261">
    <property type="entry name" value="TM_PBP2"/>
    <property type="match status" value="1"/>
</dbReference>
<dbReference type="STRING" id="53952.A0127_03775"/>
<dbReference type="NCBIfam" id="NF040839">
    <property type="entry name" value="tungstate_WtpB"/>
    <property type="match status" value="1"/>
</dbReference>
<dbReference type="PANTHER" id="PTHR30183">
    <property type="entry name" value="MOLYBDENUM TRANSPORT SYSTEM PERMEASE PROTEIN MODB"/>
    <property type="match status" value="1"/>
</dbReference>
<keyword evidence="3 12" id="KW-0813">Transport</keyword>
<gene>
    <name evidence="14" type="ORF">A0127_03775</name>
</gene>
<keyword evidence="6 12" id="KW-0812">Transmembrane</keyword>
<dbReference type="Gene3D" id="1.10.3720.10">
    <property type="entry name" value="MetI-like"/>
    <property type="match status" value="1"/>
</dbReference>
<evidence type="ECO:0000256" key="10">
    <source>
        <dbReference type="ARBA" id="ARBA00044744"/>
    </source>
</evidence>
<reference evidence="15" key="1">
    <citation type="submission" date="2016-03" db="EMBL/GenBank/DDBJ databases">
        <authorList>
            <person name="Oger P.M."/>
        </authorList>
    </citation>
    <scope>NUCLEOTIDE SEQUENCE [LARGE SCALE GENOMIC DNA]</scope>
    <source>
        <strain evidence="15">OG-1</strain>
    </source>
</reference>
<evidence type="ECO:0000256" key="8">
    <source>
        <dbReference type="ARBA" id="ARBA00023136"/>
    </source>
</evidence>
<feature type="transmembrane region" description="Helical" evidence="12">
    <location>
        <begin position="90"/>
        <end position="116"/>
    </location>
</feature>
<dbReference type="GO" id="GO:0055085">
    <property type="term" value="P:transmembrane transport"/>
    <property type="evidence" value="ECO:0007669"/>
    <property type="project" value="InterPro"/>
</dbReference>
<dbReference type="KEGG" id="tpep:A0127_03775"/>
<feature type="transmembrane region" description="Helical" evidence="12">
    <location>
        <begin position="163"/>
        <end position="185"/>
    </location>
</feature>
<dbReference type="AlphaFoldDB" id="A0A142CUA0"/>
<keyword evidence="4" id="KW-1003">Cell membrane</keyword>
<evidence type="ECO:0000256" key="2">
    <source>
        <dbReference type="ARBA" id="ARBA00009306"/>
    </source>
</evidence>
<dbReference type="GO" id="GO:0005886">
    <property type="term" value="C:plasma membrane"/>
    <property type="evidence" value="ECO:0007669"/>
    <property type="project" value="UniProtKB-SubCell"/>
</dbReference>
<keyword evidence="8 12" id="KW-0472">Membrane</keyword>
<name>A0A142CUA0_9EURY</name>
<protein>
    <recommendedName>
        <fullName evidence="11">Molybdate/tungstate transport system permease protein WtpB</fullName>
    </recommendedName>
</protein>
<evidence type="ECO:0000256" key="5">
    <source>
        <dbReference type="ARBA" id="ARBA00022505"/>
    </source>
</evidence>
<evidence type="ECO:0000256" key="1">
    <source>
        <dbReference type="ARBA" id="ARBA00004651"/>
    </source>
</evidence>
<keyword evidence="7 12" id="KW-1133">Transmembrane helix</keyword>
<dbReference type="OrthoDB" id="11163at2157"/>
<evidence type="ECO:0000256" key="7">
    <source>
        <dbReference type="ARBA" id="ARBA00022989"/>
    </source>
</evidence>
<dbReference type="InterPro" id="IPR035906">
    <property type="entry name" value="MetI-like_sf"/>
</dbReference>
<dbReference type="SUPFAM" id="SSF161098">
    <property type="entry name" value="MetI-like"/>
    <property type="match status" value="1"/>
</dbReference>
<dbReference type="RefSeq" id="WP_062388162.1">
    <property type="nucleotide sequence ID" value="NZ_CP014750.1"/>
</dbReference>
<keyword evidence="15" id="KW-1185">Reference proteome</keyword>
<accession>A0A142CUA0</accession>
<comment type="similarity">
    <text evidence="2 12">Belongs to the binding-protein-dependent transport system permease family.</text>
</comment>
<feature type="domain" description="ABC transmembrane type-1" evidence="13">
    <location>
        <begin position="52"/>
        <end position="238"/>
    </location>
</feature>
<evidence type="ECO:0000313" key="14">
    <source>
        <dbReference type="EMBL" id="AMQ18352.1"/>
    </source>
</evidence>
<comment type="subunit">
    <text evidence="9">The complex is composed of two ATP-binding proteins (WtpC), two transmembrane proteins (WtpB) and a solute-binding protein (WtpA).</text>
</comment>
<proteinExistence type="inferred from homology"/>
<feature type="transmembrane region" description="Helical" evidence="12">
    <location>
        <begin position="56"/>
        <end position="78"/>
    </location>
</feature>
<dbReference type="InterPro" id="IPR053405">
    <property type="entry name" value="Mo/W_ABC_Transporter_Permease"/>
</dbReference>
<evidence type="ECO:0000256" key="12">
    <source>
        <dbReference type="RuleBase" id="RU363032"/>
    </source>
</evidence>
<evidence type="ECO:0000256" key="11">
    <source>
        <dbReference type="ARBA" id="ARBA00044785"/>
    </source>
</evidence>
<dbReference type="PROSITE" id="PS50928">
    <property type="entry name" value="ABC_TM1"/>
    <property type="match status" value="1"/>
</dbReference>
<feature type="transmembrane region" description="Helical" evidence="12">
    <location>
        <begin position="7"/>
        <end position="30"/>
    </location>
</feature>
<sequence length="249" mass="26931">MRRDYTLYLFAALGSFLIAYIAVPIAVVFIKQASDVGMLVKTLHDPYVVEAVRNSLLTATATALIALLFGVPLGYVLARRDFPGKSVVQALVDVPIVIPHSVVGIMLLVTFSSSILDSYRGIIAAMLFVSAPFTINAARDGFLAVDEKLEAVARTLGASRWRAFLSISLPMAFSSIASGAIMTWARAISEVGAILIVAYYPKTAQVLILEYFNNYGLRASRPIAVVMVSLSLGIFVILRWLVGRRNAGS</sequence>
<dbReference type="Proteomes" id="UP000073604">
    <property type="component" value="Chromosome"/>
</dbReference>
<feature type="transmembrane region" description="Helical" evidence="12">
    <location>
        <begin position="122"/>
        <end position="142"/>
    </location>
</feature>
<organism evidence="14 15">
    <name type="scientific">Thermococcus peptonophilus</name>
    <dbReference type="NCBI Taxonomy" id="53952"/>
    <lineage>
        <taxon>Archaea</taxon>
        <taxon>Methanobacteriati</taxon>
        <taxon>Methanobacteriota</taxon>
        <taxon>Thermococci</taxon>
        <taxon>Thermococcales</taxon>
        <taxon>Thermococcaceae</taxon>
        <taxon>Thermococcus</taxon>
    </lineage>
</organism>
<dbReference type="PANTHER" id="PTHR30183:SF3">
    <property type="entry name" value="MOLYBDENUM TRANSPORT SYSTEM PERMEASE PROTEIN MODB"/>
    <property type="match status" value="1"/>
</dbReference>
<dbReference type="EMBL" id="CP014750">
    <property type="protein sequence ID" value="AMQ18352.1"/>
    <property type="molecule type" value="Genomic_DNA"/>
</dbReference>
<comment type="subcellular location">
    <subcellularLocation>
        <location evidence="1 12">Cell membrane</location>
        <topology evidence="1 12">Multi-pass membrane protein</topology>
    </subcellularLocation>
</comment>
<evidence type="ECO:0000256" key="3">
    <source>
        <dbReference type="ARBA" id="ARBA00022448"/>
    </source>
</evidence>
<evidence type="ECO:0000259" key="13">
    <source>
        <dbReference type="PROSITE" id="PS50928"/>
    </source>
</evidence>
<evidence type="ECO:0000256" key="4">
    <source>
        <dbReference type="ARBA" id="ARBA00022475"/>
    </source>
</evidence>
<keyword evidence="5" id="KW-0500">Molybdenum</keyword>
<dbReference type="GeneID" id="27139635"/>
<feature type="transmembrane region" description="Helical" evidence="12">
    <location>
        <begin position="224"/>
        <end position="242"/>
    </location>
</feature>
<evidence type="ECO:0000256" key="6">
    <source>
        <dbReference type="ARBA" id="ARBA00022692"/>
    </source>
</evidence>
<evidence type="ECO:0000256" key="9">
    <source>
        <dbReference type="ARBA" id="ARBA00038781"/>
    </source>
</evidence>
<dbReference type="InterPro" id="IPR000515">
    <property type="entry name" value="MetI-like"/>
</dbReference>
<evidence type="ECO:0000313" key="15">
    <source>
        <dbReference type="Proteomes" id="UP000073604"/>
    </source>
</evidence>
<dbReference type="Pfam" id="PF00528">
    <property type="entry name" value="BPD_transp_1"/>
    <property type="match status" value="1"/>
</dbReference>